<dbReference type="InterPro" id="IPR007267">
    <property type="entry name" value="GtrA_DPMS_TM"/>
</dbReference>
<dbReference type="PANTHER" id="PTHR38459:SF1">
    <property type="entry name" value="PROPHAGE BACTOPRENOL-LINKED GLUCOSE TRANSLOCASE HOMOLOG"/>
    <property type="match status" value="1"/>
</dbReference>
<feature type="domain" description="GtrA/DPMS transmembrane" evidence="7">
    <location>
        <begin position="21"/>
        <end position="134"/>
    </location>
</feature>
<evidence type="ECO:0000256" key="2">
    <source>
        <dbReference type="ARBA" id="ARBA00009399"/>
    </source>
</evidence>
<evidence type="ECO:0000256" key="6">
    <source>
        <dbReference type="SAM" id="Phobius"/>
    </source>
</evidence>
<keyword evidence="9" id="KW-1185">Reference proteome</keyword>
<dbReference type="EMBL" id="JACIJM010000013">
    <property type="protein sequence ID" value="MBB5723707.1"/>
    <property type="molecule type" value="Genomic_DNA"/>
</dbReference>
<reference evidence="8 9" key="1">
    <citation type="submission" date="2020-08" db="EMBL/GenBank/DDBJ databases">
        <title>Genomic Encyclopedia of Type Strains, Phase IV (KMG-IV): sequencing the most valuable type-strain genomes for metagenomic binning, comparative biology and taxonomic classification.</title>
        <authorList>
            <person name="Goeker M."/>
        </authorList>
    </citation>
    <scope>NUCLEOTIDE SEQUENCE [LARGE SCALE GENOMIC DNA]</scope>
    <source>
        <strain evidence="8 9">DSM 101064</strain>
    </source>
</reference>
<feature type="transmembrane region" description="Helical" evidence="6">
    <location>
        <begin position="110"/>
        <end position="137"/>
    </location>
</feature>
<comment type="similarity">
    <text evidence="2">Belongs to the GtrA family.</text>
</comment>
<dbReference type="RefSeq" id="WP_425511124.1">
    <property type="nucleotide sequence ID" value="NZ_JACIJM010000013.1"/>
</dbReference>
<organism evidence="8 9">
    <name type="scientific">Yoonia ponticola</name>
    <dbReference type="NCBI Taxonomy" id="1524255"/>
    <lineage>
        <taxon>Bacteria</taxon>
        <taxon>Pseudomonadati</taxon>
        <taxon>Pseudomonadota</taxon>
        <taxon>Alphaproteobacteria</taxon>
        <taxon>Rhodobacterales</taxon>
        <taxon>Paracoccaceae</taxon>
        <taxon>Yoonia</taxon>
    </lineage>
</organism>
<comment type="subcellular location">
    <subcellularLocation>
        <location evidence="1">Membrane</location>
        <topology evidence="1">Multi-pass membrane protein</topology>
    </subcellularLocation>
</comment>
<dbReference type="AlphaFoldDB" id="A0A7W9BNN8"/>
<evidence type="ECO:0000313" key="8">
    <source>
        <dbReference type="EMBL" id="MBB5723707.1"/>
    </source>
</evidence>
<evidence type="ECO:0000256" key="1">
    <source>
        <dbReference type="ARBA" id="ARBA00004141"/>
    </source>
</evidence>
<dbReference type="Proteomes" id="UP000535415">
    <property type="component" value="Unassembled WGS sequence"/>
</dbReference>
<evidence type="ECO:0000256" key="4">
    <source>
        <dbReference type="ARBA" id="ARBA00022989"/>
    </source>
</evidence>
<evidence type="ECO:0000256" key="5">
    <source>
        <dbReference type="ARBA" id="ARBA00023136"/>
    </source>
</evidence>
<keyword evidence="5 6" id="KW-0472">Membrane</keyword>
<feature type="transmembrane region" description="Helical" evidence="6">
    <location>
        <begin position="21"/>
        <end position="47"/>
    </location>
</feature>
<feature type="transmembrane region" description="Helical" evidence="6">
    <location>
        <begin position="53"/>
        <end position="70"/>
    </location>
</feature>
<dbReference type="GO" id="GO:0005886">
    <property type="term" value="C:plasma membrane"/>
    <property type="evidence" value="ECO:0007669"/>
    <property type="project" value="TreeGrafter"/>
</dbReference>
<keyword evidence="4 6" id="KW-1133">Transmembrane helix</keyword>
<protein>
    <submittedName>
        <fullName evidence="8">Putative flippase GtrA</fullName>
    </submittedName>
</protein>
<dbReference type="Pfam" id="PF04138">
    <property type="entry name" value="GtrA_DPMS_TM"/>
    <property type="match status" value="1"/>
</dbReference>
<feature type="transmembrane region" description="Helical" evidence="6">
    <location>
        <begin position="82"/>
        <end position="104"/>
    </location>
</feature>
<dbReference type="PANTHER" id="PTHR38459">
    <property type="entry name" value="PROPHAGE BACTOPRENOL-LINKED GLUCOSE TRANSLOCASE HOMOLOG"/>
    <property type="match status" value="1"/>
</dbReference>
<dbReference type="InterPro" id="IPR051401">
    <property type="entry name" value="GtrA_CellWall_Glycosyl"/>
</dbReference>
<evidence type="ECO:0000259" key="7">
    <source>
        <dbReference type="Pfam" id="PF04138"/>
    </source>
</evidence>
<comment type="caution">
    <text evidence="8">The sequence shown here is derived from an EMBL/GenBank/DDBJ whole genome shotgun (WGS) entry which is preliminary data.</text>
</comment>
<evidence type="ECO:0000256" key="3">
    <source>
        <dbReference type="ARBA" id="ARBA00022692"/>
    </source>
</evidence>
<proteinExistence type="inferred from homology"/>
<evidence type="ECO:0000313" key="9">
    <source>
        <dbReference type="Proteomes" id="UP000535415"/>
    </source>
</evidence>
<dbReference type="GO" id="GO:0000271">
    <property type="term" value="P:polysaccharide biosynthetic process"/>
    <property type="evidence" value="ECO:0007669"/>
    <property type="project" value="InterPro"/>
</dbReference>
<name>A0A7W9BNN8_9RHOB</name>
<accession>A0A7W9BNN8</accession>
<sequence>MLTVSARTNQTPSVWLAQLTRFAVVGLVATAIHVAVALIVTSVFSLAPLTANLSGFCAAVAVSFWGHLRVTFRVKEPQRQHFYRFVVLSLASLAVSSLITAIWTSLGGSMVVAMGLVALIVPIMSFLAARLWAFAVLTSRSTASGPKSGETL</sequence>
<keyword evidence="3 6" id="KW-0812">Transmembrane</keyword>
<gene>
    <name evidence="8" type="ORF">FHS72_003352</name>
</gene>